<feature type="transmembrane region" description="Helical" evidence="5">
    <location>
        <begin position="358"/>
        <end position="377"/>
    </location>
</feature>
<feature type="transmembrane region" description="Helical" evidence="5">
    <location>
        <begin position="418"/>
        <end position="442"/>
    </location>
</feature>
<evidence type="ECO:0000256" key="6">
    <source>
        <dbReference type="SAM" id="SignalP"/>
    </source>
</evidence>
<feature type="transmembrane region" description="Helical" evidence="5">
    <location>
        <begin position="218"/>
        <end position="240"/>
    </location>
</feature>
<feature type="chain" id="PRO_5001989836" evidence="6">
    <location>
        <begin position="31"/>
        <end position="512"/>
    </location>
</feature>
<keyword evidence="8" id="KW-1185">Reference proteome</keyword>
<proteinExistence type="predicted"/>
<evidence type="ECO:0000256" key="3">
    <source>
        <dbReference type="ARBA" id="ARBA00022989"/>
    </source>
</evidence>
<evidence type="ECO:0000256" key="4">
    <source>
        <dbReference type="ARBA" id="ARBA00023136"/>
    </source>
</evidence>
<evidence type="ECO:0000313" key="7">
    <source>
        <dbReference type="EMBL" id="CEJ85223.1"/>
    </source>
</evidence>
<evidence type="ECO:0000313" key="8">
    <source>
        <dbReference type="Proteomes" id="UP000039046"/>
    </source>
</evidence>
<name>A0A0A1TBP6_9HYPO</name>
<comment type="subcellular location">
    <subcellularLocation>
        <location evidence="1">Membrane</location>
        <topology evidence="1">Multi-pass membrane protein</topology>
    </subcellularLocation>
</comment>
<evidence type="ECO:0000256" key="5">
    <source>
        <dbReference type="SAM" id="Phobius"/>
    </source>
</evidence>
<dbReference type="AlphaFoldDB" id="A0A0A1TBP6"/>
<keyword evidence="6" id="KW-0732">Signal</keyword>
<evidence type="ECO:0000256" key="1">
    <source>
        <dbReference type="ARBA" id="ARBA00004141"/>
    </source>
</evidence>
<dbReference type="PANTHER" id="PTHR11040:SF55">
    <property type="entry name" value="MEMBRANE ZINC ION TRANSPORTER, PUTATIVE (AFU_ORTHOLOGUE AFUA_6G00470)-RELATED"/>
    <property type="match status" value="1"/>
</dbReference>
<accession>A0A0A1TBP6</accession>
<feature type="transmembrane region" description="Helical" evidence="5">
    <location>
        <begin position="177"/>
        <end position="198"/>
    </location>
</feature>
<feature type="transmembrane region" description="Helical" evidence="5">
    <location>
        <begin position="448"/>
        <end position="470"/>
    </location>
</feature>
<protein>
    <submittedName>
        <fullName evidence="7">Uncharacterized protein</fullName>
    </submittedName>
</protein>
<feature type="transmembrane region" description="Helical" evidence="5">
    <location>
        <begin position="70"/>
        <end position="87"/>
    </location>
</feature>
<dbReference type="GO" id="GO:0005385">
    <property type="term" value="F:zinc ion transmembrane transporter activity"/>
    <property type="evidence" value="ECO:0007669"/>
    <property type="project" value="TreeGrafter"/>
</dbReference>
<gene>
    <name evidence="7" type="ORF">VHEMI03706</name>
</gene>
<keyword evidence="2 5" id="KW-0812">Transmembrane</keyword>
<organism evidence="7 8">
    <name type="scientific">[Torrubiella] hemipterigena</name>
    <dbReference type="NCBI Taxonomy" id="1531966"/>
    <lineage>
        <taxon>Eukaryota</taxon>
        <taxon>Fungi</taxon>
        <taxon>Dikarya</taxon>
        <taxon>Ascomycota</taxon>
        <taxon>Pezizomycotina</taxon>
        <taxon>Sordariomycetes</taxon>
        <taxon>Hypocreomycetidae</taxon>
        <taxon>Hypocreales</taxon>
        <taxon>Clavicipitaceae</taxon>
        <taxon>Clavicipitaceae incertae sedis</taxon>
        <taxon>'Torrubiella' clade</taxon>
    </lineage>
</organism>
<feature type="transmembrane region" description="Helical" evidence="5">
    <location>
        <begin position="145"/>
        <end position="165"/>
    </location>
</feature>
<dbReference type="InterPro" id="IPR003689">
    <property type="entry name" value="ZIP"/>
</dbReference>
<keyword evidence="3 5" id="KW-1133">Transmembrane helix</keyword>
<feature type="transmembrane region" description="Helical" evidence="5">
    <location>
        <begin position="383"/>
        <end position="406"/>
    </location>
</feature>
<dbReference type="STRING" id="1531966.A0A0A1TBP6"/>
<feature type="signal peptide" evidence="6">
    <location>
        <begin position="1"/>
        <end position="30"/>
    </location>
</feature>
<evidence type="ECO:0000256" key="2">
    <source>
        <dbReference type="ARBA" id="ARBA00022692"/>
    </source>
</evidence>
<dbReference type="Proteomes" id="UP000039046">
    <property type="component" value="Unassembled WGS sequence"/>
</dbReference>
<sequence length="512" mass="55242">MRFDKLGATASHLCCRFLFVLNFLPLYITAQSNMAEFEKTSNDRCFQGSEQAQMAPYASCPQQKSFARRLYGWTTWVASVAFSSYAITHFGPKATPSTSTKSSEVVFLTSNESSFAPQPSRLARRTQCATGGVEDPEEYNTPMHVGALFIILAVSFLGCAFPILASKVPGLRIPGRFFFIVRHFGTGVLIATAFVHLLPTAFQNLSNPCLGKFWTEDYPAMPGAIALAAVFLVAVIEMVFHPARHIPPASIVSNRGGCMAAAHTDTSAFEPHQCATDGTSHPVRDMGPLAGRSSSMGQGLTNLAQSPSLASEAVVAAPSAKGNDEKAAVTDMSVEQSSAASINLKSEHQMRKDRLQCVLLEMGILFHSVFIGMAISVSVGNEFIILLIAISFHQTFEGLALGSRIAKVRWERDTVQPWLLALAYGCTTPLGQAIGLAVHNLYSQDSEVGLLMVGIMNAISAGLLTFASLVELLSEDFLSDESWRYLRGKERVFACVLVLLGAFGMSVVGAWA</sequence>
<dbReference type="GO" id="GO:0005886">
    <property type="term" value="C:plasma membrane"/>
    <property type="evidence" value="ECO:0007669"/>
    <property type="project" value="TreeGrafter"/>
</dbReference>
<dbReference type="Pfam" id="PF02535">
    <property type="entry name" value="Zip"/>
    <property type="match status" value="1"/>
</dbReference>
<dbReference type="EMBL" id="CDHN01000002">
    <property type="protein sequence ID" value="CEJ85223.1"/>
    <property type="molecule type" value="Genomic_DNA"/>
</dbReference>
<keyword evidence="4 5" id="KW-0472">Membrane</keyword>
<dbReference type="OrthoDB" id="448280at2759"/>
<reference evidence="7 8" key="1">
    <citation type="journal article" date="2015" name="Genome Announc.">
        <title>Draft Genome Sequence and Gene Annotation of the Entomopathogenic Fungus Verticillium hemipterigenum.</title>
        <authorList>
            <person name="Horn F."/>
            <person name="Habel A."/>
            <person name="Scharf D.H."/>
            <person name="Dworschak J."/>
            <person name="Brakhage A.A."/>
            <person name="Guthke R."/>
            <person name="Hertweck C."/>
            <person name="Linde J."/>
        </authorList>
    </citation>
    <scope>NUCLEOTIDE SEQUENCE [LARGE SCALE GENOMIC DNA]</scope>
</reference>
<feature type="transmembrane region" description="Helical" evidence="5">
    <location>
        <begin position="491"/>
        <end position="511"/>
    </location>
</feature>
<dbReference type="HOGENOM" id="CLU_027089_1_1_1"/>
<dbReference type="PANTHER" id="PTHR11040">
    <property type="entry name" value="ZINC/IRON TRANSPORTER"/>
    <property type="match status" value="1"/>
</dbReference>